<dbReference type="InterPro" id="IPR036890">
    <property type="entry name" value="HATPase_C_sf"/>
</dbReference>
<dbReference type="Pfam" id="PF23540">
    <property type="entry name" value="DesK_N"/>
    <property type="match status" value="1"/>
</dbReference>
<dbReference type="Pfam" id="PF07730">
    <property type="entry name" value="HisKA_3"/>
    <property type="match status" value="1"/>
</dbReference>
<dbReference type="EMBL" id="CP104064">
    <property type="protein sequence ID" value="WAH36520.1"/>
    <property type="molecule type" value="Genomic_DNA"/>
</dbReference>
<feature type="transmembrane region" description="Helical" evidence="7">
    <location>
        <begin position="98"/>
        <end position="119"/>
    </location>
</feature>
<feature type="transmembrane region" description="Helical" evidence="7">
    <location>
        <begin position="35"/>
        <end position="54"/>
    </location>
</feature>
<feature type="domain" description="Histidine kinase/HSP90-like ATPase" evidence="8">
    <location>
        <begin position="281"/>
        <end position="361"/>
    </location>
</feature>
<comment type="catalytic activity">
    <reaction evidence="1">
        <text>ATP + protein L-histidine = ADP + protein N-phospho-L-histidine.</text>
        <dbReference type="EC" id="2.7.13.3"/>
    </reaction>
</comment>
<evidence type="ECO:0000256" key="2">
    <source>
        <dbReference type="ARBA" id="ARBA00012438"/>
    </source>
</evidence>
<dbReference type="CDD" id="cd16917">
    <property type="entry name" value="HATPase_UhpB-NarQ-NarX-like"/>
    <property type="match status" value="1"/>
</dbReference>
<sequence>MNAQFPKKNRRVLYFFLLQLIIPAAYLFPGKPLKVAIGLACIVLFGVIYSLSFAATGNRRVICAIGMMAVMWSMAWWFSPGYFSLVYYPGAVLSFSPIRKLVIGYATLLIGSFTEIYFLYQHYHKSIMADWPSIIGILFGIASMSFMLRYYGKIQEANDKLAAANAEIARLTKVEERARISRDLHDVMGHQLSMITLKAQLATKLLAKGREPDRALTEVRDIEQAAREALTRVREYVADMRQADFGEEWVAAQELLRTAGIECTVADDSQGTETGQAYQVLAMCLREAVTNIVRHSAAKRAFLWVQEKDDGLVHLWIVDDGRGLPAEAEHVTDSSVTDSWSGNGLKGMRARVDSVGGHIAYWWKQTGRQSPILFEAAAHIRWAPSVVLHVSVRRSSQEAETVKEKVQ</sequence>
<keyword evidence="12" id="KW-1185">Reference proteome</keyword>
<evidence type="ECO:0000256" key="3">
    <source>
        <dbReference type="ARBA" id="ARBA00022679"/>
    </source>
</evidence>
<dbReference type="Gene3D" id="3.30.565.10">
    <property type="entry name" value="Histidine kinase-like ATPase, C-terminal domain"/>
    <property type="match status" value="1"/>
</dbReference>
<feature type="transmembrane region" description="Helical" evidence="7">
    <location>
        <begin position="61"/>
        <end position="78"/>
    </location>
</feature>
<dbReference type="PANTHER" id="PTHR24421">
    <property type="entry name" value="NITRATE/NITRITE SENSOR PROTEIN NARX-RELATED"/>
    <property type="match status" value="1"/>
</dbReference>
<dbReference type="InterPro" id="IPR050482">
    <property type="entry name" value="Sensor_HK_TwoCompSys"/>
</dbReference>
<dbReference type="RefSeq" id="WP_268043870.1">
    <property type="nucleotide sequence ID" value="NZ_CP104064.1"/>
</dbReference>
<keyword evidence="4 11" id="KW-0418">Kinase</keyword>
<keyword evidence="5" id="KW-0902">Two-component regulatory system</keyword>
<evidence type="ECO:0000256" key="1">
    <source>
        <dbReference type="ARBA" id="ARBA00000085"/>
    </source>
</evidence>
<evidence type="ECO:0000313" key="11">
    <source>
        <dbReference type="EMBL" id="WAH36520.1"/>
    </source>
</evidence>
<dbReference type="Pfam" id="PF02518">
    <property type="entry name" value="HATPase_c"/>
    <property type="match status" value="1"/>
</dbReference>
<dbReference type="InterPro" id="IPR003594">
    <property type="entry name" value="HATPase_dom"/>
</dbReference>
<evidence type="ECO:0000256" key="5">
    <source>
        <dbReference type="ARBA" id="ARBA00023012"/>
    </source>
</evidence>
<dbReference type="SUPFAM" id="SSF55874">
    <property type="entry name" value="ATPase domain of HSP90 chaperone/DNA topoisomerase II/histidine kinase"/>
    <property type="match status" value="1"/>
</dbReference>
<evidence type="ECO:0000256" key="7">
    <source>
        <dbReference type="SAM" id="Phobius"/>
    </source>
</evidence>
<organism evidence="11 12">
    <name type="scientific">Alicyclobacillus dauci</name>
    <dbReference type="NCBI Taxonomy" id="1475485"/>
    <lineage>
        <taxon>Bacteria</taxon>
        <taxon>Bacillati</taxon>
        <taxon>Bacillota</taxon>
        <taxon>Bacilli</taxon>
        <taxon>Bacillales</taxon>
        <taxon>Alicyclobacillaceae</taxon>
        <taxon>Alicyclobacillus</taxon>
    </lineage>
</organism>
<keyword evidence="7" id="KW-0812">Transmembrane</keyword>
<dbReference type="Gene3D" id="1.20.5.1930">
    <property type="match status" value="1"/>
</dbReference>
<evidence type="ECO:0000256" key="4">
    <source>
        <dbReference type="ARBA" id="ARBA00022777"/>
    </source>
</evidence>
<protein>
    <recommendedName>
        <fullName evidence="2">histidine kinase</fullName>
        <ecNumber evidence="2">2.7.13.3</ecNumber>
    </recommendedName>
</protein>
<evidence type="ECO:0000259" key="9">
    <source>
        <dbReference type="Pfam" id="PF07730"/>
    </source>
</evidence>
<dbReference type="InterPro" id="IPR011712">
    <property type="entry name" value="Sig_transdc_His_kin_sub3_dim/P"/>
</dbReference>
<feature type="domain" description="Signal transduction histidine kinase subgroup 3 dimerisation and phosphoacceptor" evidence="9">
    <location>
        <begin position="176"/>
        <end position="243"/>
    </location>
</feature>
<dbReference type="Proteomes" id="UP001164803">
    <property type="component" value="Chromosome"/>
</dbReference>
<dbReference type="InterPro" id="IPR056374">
    <property type="entry name" value="DesK/YvfT_N"/>
</dbReference>
<evidence type="ECO:0000313" key="12">
    <source>
        <dbReference type="Proteomes" id="UP001164803"/>
    </source>
</evidence>
<dbReference type="GO" id="GO:0016301">
    <property type="term" value="F:kinase activity"/>
    <property type="evidence" value="ECO:0007669"/>
    <property type="project" value="UniProtKB-KW"/>
</dbReference>
<feature type="coiled-coil region" evidence="6">
    <location>
        <begin position="147"/>
        <end position="174"/>
    </location>
</feature>
<keyword evidence="3" id="KW-0808">Transferase</keyword>
<keyword evidence="7" id="KW-0472">Membrane</keyword>
<proteinExistence type="predicted"/>
<dbReference type="PANTHER" id="PTHR24421:SF63">
    <property type="entry name" value="SENSOR HISTIDINE KINASE DESK"/>
    <property type="match status" value="1"/>
</dbReference>
<feature type="domain" description="DesK/YvfT N-terminal" evidence="10">
    <location>
        <begin position="3"/>
        <end position="142"/>
    </location>
</feature>
<keyword evidence="7" id="KW-1133">Transmembrane helix</keyword>
<evidence type="ECO:0000256" key="6">
    <source>
        <dbReference type="SAM" id="Coils"/>
    </source>
</evidence>
<feature type="transmembrane region" description="Helical" evidence="7">
    <location>
        <begin position="131"/>
        <end position="151"/>
    </location>
</feature>
<reference evidence="11" key="1">
    <citation type="submission" date="2022-08" db="EMBL/GenBank/DDBJ databases">
        <title>Alicyclobacillus dauci DSM2870, complete genome.</title>
        <authorList>
            <person name="Wang Q."/>
            <person name="Cai R."/>
            <person name="Wang Z."/>
        </authorList>
    </citation>
    <scope>NUCLEOTIDE SEQUENCE</scope>
    <source>
        <strain evidence="11">DSM 28700</strain>
    </source>
</reference>
<dbReference type="EC" id="2.7.13.3" evidence="2"/>
<accession>A0ABY6Z1A4</accession>
<keyword evidence="6" id="KW-0175">Coiled coil</keyword>
<feature type="transmembrane region" description="Helical" evidence="7">
    <location>
        <begin position="12"/>
        <end position="29"/>
    </location>
</feature>
<evidence type="ECO:0000259" key="8">
    <source>
        <dbReference type="Pfam" id="PF02518"/>
    </source>
</evidence>
<gene>
    <name evidence="11" type="ORF">NZD86_20295</name>
</gene>
<evidence type="ECO:0000259" key="10">
    <source>
        <dbReference type="Pfam" id="PF23540"/>
    </source>
</evidence>
<name>A0ABY6Z1A4_9BACL</name>